<protein>
    <submittedName>
        <fullName evidence="1">Uncharacterized protein</fullName>
    </submittedName>
</protein>
<accession>A0ACC0AQF6</accession>
<comment type="caution">
    <text evidence="1">The sequence shown here is derived from an EMBL/GenBank/DDBJ whole genome shotgun (WGS) entry which is preliminary data.</text>
</comment>
<evidence type="ECO:0000313" key="2">
    <source>
        <dbReference type="Proteomes" id="UP001060085"/>
    </source>
</evidence>
<organism evidence="1 2">
    <name type="scientific">Catharanthus roseus</name>
    <name type="common">Madagascar periwinkle</name>
    <name type="synonym">Vinca rosea</name>
    <dbReference type="NCBI Taxonomy" id="4058"/>
    <lineage>
        <taxon>Eukaryota</taxon>
        <taxon>Viridiplantae</taxon>
        <taxon>Streptophyta</taxon>
        <taxon>Embryophyta</taxon>
        <taxon>Tracheophyta</taxon>
        <taxon>Spermatophyta</taxon>
        <taxon>Magnoliopsida</taxon>
        <taxon>eudicotyledons</taxon>
        <taxon>Gunneridae</taxon>
        <taxon>Pentapetalae</taxon>
        <taxon>asterids</taxon>
        <taxon>lamiids</taxon>
        <taxon>Gentianales</taxon>
        <taxon>Apocynaceae</taxon>
        <taxon>Rauvolfioideae</taxon>
        <taxon>Vinceae</taxon>
        <taxon>Catharanthinae</taxon>
        <taxon>Catharanthus</taxon>
    </lineage>
</organism>
<proteinExistence type="predicted"/>
<evidence type="ECO:0000313" key="1">
    <source>
        <dbReference type="EMBL" id="KAI5662677.1"/>
    </source>
</evidence>
<dbReference type="Proteomes" id="UP001060085">
    <property type="component" value="Linkage Group LG05"/>
</dbReference>
<sequence>MCEKSLGHMVGRIARYRTPSMAYYDHADLLSDLDSHVSSLFLIGRVCAYKVLGINAYKQEQDEADTYSRMWRWRSENRKGRTMASTFSNYREALDRIGDDQVRTIP</sequence>
<reference evidence="2" key="1">
    <citation type="journal article" date="2023" name="Nat. Plants">
        <title>Single-cell RNA sequencing provides a high-resolution roadmap for understanding the multicellular compartmentation of specialized metabolism.</title>
        <authorList>
            <person name="Sun S."/>
            <person name="Shen X."/>
            <person name="Li Y."/>
            <person name="Li Y."/>
            <person name="Wang S."/>
            <person name="Li R."/>
            <person name="Zhang H."/>
            <person name="Shen G."/>
            <person name="Guo B."/>
            <person name="Wei J."/>
            <person name="Xu J."/>
            <person name="St-Pierre B."/>
            <person name="Chen S."/>
            <person name="Sun C."/>
        </authorList>
    </citation>
    <scope>NUCLEOTIDE SEQUENCE [LARGE SCALE GENOMIC DNA]</scope>
</reference>
<keyword evidence="2" id="KW-1185">Reference proteome</keyword>
<dbReference type="EMBL" id="CM044705">
    <property type="protein sequence ID" value="KAI5662677.1"/>
    <property type="molecule type" value="Genomic_DNA"/>
</dbReference>
<name>A0ACC0AQF6_CATRO</name>
<gene>
    <name evidence="1" type="ORF">M9H77_22000</name>
</gene>